<keyword evidence="4 6" id="KW-0067">ATP-binding</keyword>
<reference evidence="6" key="4">
    <citation type="submission" date="2016-09" db="EMBL/GenBank/DDBJ databases">
        <authorList>
            <person name="Pfeiffer F."/>
        </authorList>
    </citation>
    <scope>NUCLEOTIDE SEQUENCE</scope>
    <source>
        <strain evidence="6">ATCC 43099</strain>
    </source>
</reference>
<dbReference type="InterPro" id="IPR017911">
    <property type="entry name" value="MacB-like_ATP-bd"/>
</dbReference>
<evidence type="ECO:0000256" key="3">
    <source>
        <dbReference type="ARBA" id="ARBA00022741"/>
    </source>
</evidence>
<comment type="similarity">
    <text evidence="1">Belongs to the ABC transporter superfamily.</text>
</comment>
<dbReference type="InterPro" id="IPR003439">
    <property type="entry name" value="ABC_transporter-like_ATP-bd"/>
</dbReference>
<evidence type="ECO:0000256" key="2">
    <source>
        <dbReference type="ARBA" id="ARBA00022448"/>
    </source>
</evidence>
<accession>D3SU41</accession>
<sequence length="254" mass="27064">MIHRVLGTLASSASQAADDHRTPPAVRLADVTHEYGTGGSRFRSGDRRTVTALRNVSVDIQPGEIVGLEGPSGSGKSTILHLVAGLLVPTSGSVELHGTELSALSNRKRTRVRRQHVGIVFQHFHLLPSLSARANVALPLVQTGVSKRKRRRRATELLERVGLGDRTTHLPSELSGGECQRVAIARSLATDPDVVIADEPTGELDTATGETVLELLTDIGRERAVVLASHDEATLAVADRVLTLRDGRVVSDGG</sequence>
<evidence type="ECO:0000256" key="4">
    <source>
        <dbReference type="ARBA" id="ARBA00022840"/>
    </source>
</evidence>
<dbReference type="SMART" id="SM00382">
    <property type="entry name" value="AAA"/>
    <property type="match status" value="1"/>
</dbReference>
<reference evidence="6 8" key="2">
    <citation type="journal article" date="2012" name="BMC Genomics">
        <title>A comparative genomics perspective on the genetic content of the alkaliphilic haloarchaeon Natrialba magadii ATCC 43099T.</title>
        <authorList>
            <person name="Siddaramappa S."/>
            <person name="Challacombe J.F."/>
            <person name="Decastro R.E."/>
            <person name="Pfeiffer F."/>
            <person name="Sastre D.E."/>
            <person name="Gimenez M.I."/>
            <person name="Paggi R.A."/>
            <person name="Detter J.C."/>
            <person name="Davenport K.W."/>
            <person name="Goodwin L.A."/>
            <person name="Kyrpides N."/>
            <person name="Tapia R."/>
            <person name="Pitluck S."/>
            <person name="Lucas S."/>
            <person name="Woyke T."/>
            <person name="Maupin-Furlow J.A."/>
        </authorList>
    </citation>
    <scope>NUCLEOTIDE SEQUENCE [LARGE SCALE GENOMIC DNA]</scope>
    <source>
        <strain evidence="6">ATCC 43099</strain>
        <strain evidence="8">ATCC 43099 / DSM 3394 / CCM 3739 / CIP 104546 / IAM 13178 / JCM 8861 / NBRC 102185 / NCIMB 2190 / MS3</strain>
    </source>
</reference>
<dbReference type="CDD" id="cd03255">
    <property type="entry name" value="ABC_MJ0796_LolCDE_FtsE"/>
    <property type="match status" value="1"/>
</dbReference>
<dbReference type="STRING" id="547559.Nmag_3580"/>
<evidence type="ECO:0000313" key="7">
    <source>
        <dbReference type="EMBL" id="ELY29094.1"/>
    </source>
</evidence>
<dbReference type="PROSITE" id="PS00211">
    <property type="entry name" value="ABC_TRANSPORTER_1"/>
    <property type="match status" value="1"/>
</dbReference>
<dbReference type="GO" id="GO:0022857">
    <property type="term" value="F:transmembrane transporter activity"/>
    <property type="evidence" value="ECO:0007669"/>
    <property type="project" value="TreeGrafter"/>
</dbReference>
<dbReference type="GO" id="GO:0016887">
    <property type="term" value="F:ATP hydrolysis activity"/>
    <property type="evidence" value="ECO:0007669"/>
    <property type="project" value="InterPro"/>
</dbReference>
<proteinExistence type="inferred from homology"/>
<keyword evidence="8" id="KW-1185">Reference proteome</keyword>
<dbReference type="GO" id="GO:0098796">
    <property type="term" value="C:membrane protein complex"/>
    <property type="evidence" value="ECO:0007669"/>
    <property type="project" value="UniProtKB-ARBA"/>
</dbReference>
<dbReference type="PANTHER" id="PTHR24220:SF689">
    <property type="entry name" value="LIPOPROTEIN-RELEASING SYSTEM ATP-BINDING PROTEIN LOLD"/>
    <property type="match status" value="1"/>
</dbReference>
<dbReference type="OrthoDB" id="302885at2157"/>
<dbReference type="Proteomes" id="UP000011543">
    <property type="component" value="Unassembled WGS sequence"/>
</dbReference>
<dbReference type="InterPro" id="IPR003593">
    <property type="entry name" value="AAA+_ATPase"/>
</dbReference>
<dbReference type="PROSITE" id="PS50893">
    <property type="entry name" value="ABC_TRANSPORTER_2"/>
    <property type="match status" value="1"/>
</dbReference>
<dbReference type="KEGG" id="nmg:Nmag_3580"/>
<dbReference type="FunFam" id="3.40.50.300:FF:000032">
    <property type="entry name" value="Export ABC transporter ATP-binding protein"/>
    <property type="match status" value="1"/>
</dbReference>
<dbReference type="InterPro" id="IPR027417">
    <property type="entry name" value="P-loop_NTPase"/>
</dbReference>
<dbReference type="EMBL" id="AOHS01000039">
    <property type="protein sequence ID" value="ELY29094.1"/>
    <property type="molecule type" value="Genomic_DNA"/>
</dbReference>
<dbReference type="GO" id="GO:0005886">
    <property type="term" value="C:plasma membrane"/>
    <property type="evidence" value="ECO:0007669"/>
    <property type="project" value="TreeGrafter"/>
</dbReference>
<evidence type="ECO:0000313" key="9">
    <source>
        <dbReference type="Proteomes" id="UP000011543"/>
    </source>
</evidence>
<keyword evidence="2" id="KW-0813">Transport</keyword>
<feature type="domain" description="ABC transporter" evidence="5">
    <location>
        <begin position="26"/>
        <end position="254"/>
    </location>
</feature>
<dbReference type="GeneID" id="8826448"/>
<dbReference type="GO" id="GO:0005524">
    <property type="term" value="F:ATP binding"/>
    <property type="evidence" value="ECO:0007669"/>
    <property type="project" value="UniProtKB-KW"/>
</dbReference>
<evidence type="ECO:0000256" key="1">
    <source>
        <dbReference type="ARBA" id="ARBA00005417"/>
    </source>
</evidence>
<dbReference type="PANTHER" id="PTHR24220">
    <property type="entry name" value="IMPORT ATP-BINDING PROTEIN"/>
    <property type="match status" value="1"/>
</dbReference>
<dbReference type="PATRIC" id="fig|547559.17.peg.2436"/>
<dbReference type="Proteomes" id="UP000001879">
    <property type="component" value="Chromosome"/>
</dbReference>
<dbReference type="RefSeq" id="WP_004215828.1">
    <property type="nucleotide sequence ID" value="NC_013922.1"/>
</dbReference>
<dbReference type="eggNOG" id="arCOG00922">
    <property type="taxonomic scope" value="Archaea"/>
</dbReference>
<protein>
    <submittedName>
        <fullName evidence="7">ABC transporter</fullName>
    </submittedName>
    <submittedName>
        <fullName evidence="6">ABC-type transport system ATP-binding protein</fullName>
    </submittedName>
</protein>
<evidence type="ECO:0000259" key="5">
    <source>
        <dbReference type="PROSITE" id="PS50893"/>
    </source>
</evidence>
<evidence type="ECO:0000313" key="6">
    <source>
        <dbReference type="EMBL" id="ADD07130.1"/>
    </source>
</evidence>
<dbReference type="InterPro" id="IPR015854">
    <property type="entry name" value="ABC_transpr_LolD-like"/>
</dbReference>
<reference evidence="8" key="1">
    <citation type="submission" date="2010-02" db="EMBL/GenBank/DDBJ databases">
        <title>Complete sequence of chromosome of Natrialba magadii ATCC 43099.</title>
        <authorList>
            <consortium name="US DOE Joint Genome Institute"/>
            <person name="Lucas S."/>
            <person name="Copeland A."/>
            <person name="Lapidus A."/>
            <person name="Cheng J.-F."/>
            <person name="Bruce D."/>
            <person name="Goodwin L."/>
            <person name="Pitluck S."/>
            <person name="Davenport K."/>
            <person name="Saunders E."/>
            <person name="Detter J.C."/>
            <person name="Han C."/>
            <person name="Tapia R."/>
            <person name="Land M."/>
            <person name="Hauser L."/>
            <person name="Kyrpides N."/>
            <person name="Mikhailova N."/>
            <person name="De Castro R.E."/>
            <person name="Maupin-Furlow J.A."/>
            <person name="Woyke T."/>
        </authorList>
    </citation>
    <scope>NUCLEOTIDE SEQUENCE [LARGE SCALE GENOMIC DNA]</scope>
    <source>
        <strain evidence="8">ATCC 43099 / DSM 3394 / CCM 3739 / CIP 104546 / IAM 13178 / JCM 8861 / NBRC 102185 / NCIMB 2190 / MS3</strain>
    </source>
</reference>
<gene>
    <name evidence="6" type="ordered locus">Nmag_3580</name>
    <name evidence="7" type="ORF">C500_12315</name>
</gene>
<dbReference type="PaxDb" id="547559-Nmag_3580"/>
<dbReference type="HOGENOM" id="CLU_000604_1_22_2"/>
<dbReference type="InterPro" id="IPR017871">
    <property type="entry name" value="ABC_transporter-like_CS"/>
</dbReference>
<dbReference type="Gene3D" id="3.40.50.300">
    <property type="entry name" value="P-loop containing nucleotide triphosphate hydrolases"/>
    <property type="match status" value="1"/>
</dbReference>
<organism evidence="6 8">
    <name type="scientific">Natrialba magadii (strain ATCC 43099 / DSM 3394 / CCM 3739 / CIP 104546 / IAM 13178 / JCM 8861 / NBRC 102185 / NCIMB 2190 / MS3)</name>
    <name type="common">Natronobacterium magadii</name>
    <dbReference type="NCBI Taxonomy" id="547559"/>
    <lineage>
        <taxon>Archaea</taxon>
        <taxon>Methanobacteriati</taxon>
        <taxon>Methanobacteriota</taxon>
        <taxon>Stenosarchaea group</taxon>
        <taxon>Halobacteria</taxon>
        <taxon>Halobacteriales</taxon>
        <taxon>Natrialbaceae</taxon>
        <taxon>Natrialba</taxon>
    </lineage>
</organism>
<dbReference type="SUPFAM" id="SSF52540">
    <property type="entry name" value="P-loop containing nucleoside triphosphate hydrolases"/>
    <property type="match status" value="1"/>
</dbReference>
<name>D3SU41_NATMM</name>
<keyword evidence="3" id="KW-0547">Nucleotide-binding</keyword>
<dbReference type="AlphaFoldDB" id="D3SU41"/>
<reference evidence="7 9" key="3">
    <citation type="journal article" date="2014" name="PLoS Genet.">
        <title>Phylogenetically driven sequencing of extremely halophilic archaea reveals strategies for static and dynamic osmo-response.</title>
        <authorList>
            <person name="Becker E.A."/>
            <person name="Seitzer P.M."/>
            <person name="Tritt A."/>
            <person name="Larsen D."/>
            <person name="Krusor M."/>
            <person name="Yao A.I."/>
            <person name="Wu D."/>
            <person name="Madern D."/>
            <person name="Eisen J.A."/>
            <person name="Darling A.E."/>
            <person name="Facciotti M.T."/>
        </authorList>
    </citation>
    <scope>NUCLEOTIDE SEQUENCE [LARGE SCALE GENOMIC DNA]</scope>
    <source>
        <strain evidence="9">ATCC 43099 / DSM 3394 / CCM 3739 / CIP 104546 / IAM 13178 / JCM 8861 / NBRC 102185 / NCIMB 2190 / MS3</strain>
        <strain evidence="7">MS-3</strain>
    </source>
</reference>
<dbReference type="Pfam" id="PF00005">
    <property type="entry name" value="ABC_tran"/>
    <property type="match status" value="1"/>
</dbReference>
<evidence type="ECO:0000313" key="8">
    <source>
        <dbReference type="Proteomes" id="UP000001879"/>
    </source>
</evidence>
<dbReference type="EMBL" id="CP001932">
    <property type="protein sequence ID" value="ADD07130.1"/>
    <property type="molecule type" value="Genomic_DNA"/>
</dbReference>